<keyword evidence="1" id="KW-0175">Coiled coil</keyword>
<evidence type="ECO:0000256" key="2">
    <source>
        <dbReference type="SAM" id="Phobius"/>
    </source>
</evidence>
<dbReference type="RefSeq" id="WP_219686763.1">
    <property type="nucleotide sequence ID" value="NZ_WMBF01000006.1"/>
</dbReference>
<reference evidence="3 4" key="1">
    <citation type="submission" date="2019-11" db="EMBL/GenBank/DDBJ databases">
        <authorList>
            <person name="Ay H."/>
        </authorList>
    </citation>
    <scope>NUCLEOTIDE SEQUENCE [LARGE SCALE GENOMIC DNA]</scope>
    <source>
        <strain evidence="3 4">BG9H</strain>
    </source>
</reference>
<protein>
    <submittedName>
        <fullName evidence="3">Uncharacterized protein</fullName>
    </submittedName>
</protein>
<keyword evidence="2" id="KW-0472">Membrane</keyword>
<feature type="coiled-coil region" evidence="1">
    <location>
        <begin position="53"/>
        <end position="80"/>
    </location>
</feature>
<sequence>MADEQWTTGELVRRLEDVRQDLKEDIHGVVALVGQKVDGEILRLGQEAQDERHTVLVARVVKLEEQLAEKERQRIADRRLIFFSLIVPVLLLAIQLYNTNRGAT</sequence>
<feature type="transmembrane region" description="Helical" evidence="2">
    <location>
        <begin position="80"/>
        <end position="97"/>
    </location>
</feature>
<name>A0ABS6YFR6_9ACTN</name>
<keyword evidence="2" id="KW-0812">Transmembrane</keyword>
<proteinExistence type="predicted"/>
<comment type="caution">
    <text evidence="3">The sequence shown here is derived from an EMBL/GenBank/DDBJ whole genome shotgun (WGS) entry which is preliminary data.</text>
</comment>
<dbReference type="EMBL" id="WMBF01000006">
    <property type="protein sequence ID" value="MBW5420258.1"/>
    <property type="molecule type" value="Genomic_DNA"/>
</dbReference>
<dbReference type="Proteomes" id="UP001197114">
    <property type="component" value="Unassembled WGS sequence"/>
</dbReference>
<evidence type="ECO:0000313" key="3">
    <source>
        <dbReference type="EMBL" id="MBW5420258.1"/>
    </source>
</evidence>
<evidence type="ECO:0000256" key="1">
    <source>
        <dbReference type="SAM" id="Coils"/>
    </source>
</evidence>
<accession>A0ABS6YFR6</accession>
<keyword evidence="2" id="KW-1133">Transmembrane helix</keyword>
<gene>
    <name evidence="3" type="ORF">GKQ77_01565</name>
</gene>
<evidence type="ECO:0000313" key="4">
    <source>
        <dbReference type="Proteomes" id="UP001197114"/>
    </source>
</evidence>
<keyword evidence="4" id="KW-1185">Reference proteome</keyword>
<organism evidence="3 4">
    <name type="scientific">Streptomyces anatolicus</name>
    <dbReference type="NCBI Taxonomy" id="2675858"/>
    <lineage>
        <taxon>Bacteria</taxon>
        <taxon>Bacillati</taxon>
        <taxon>Actinomycetota</taxon>
        <taxon>Actinomycetes</taxon>
        <taxon>Kitasatosporales</taxon>
        <taxon>Streptomycetaceae</taxon>
        <taxon>Streptomyces</taxon>
    </lineage>
</organism>